<keyword evidence="2" id="KW-0489">Methyltransferase</keyword>
<reference evidence="2 3" key="1">
    <citation type="submission" date="2019-03" db="EMBL/GenBank/DDBJ databases">
        <title>Diverse conjugative elements silence natural transformation in Legionella species.</title>
        <authorList>
            <person name="Durieux I."/>
            <person name="Ginevra C."/>
            <person name="Attaiech L."/>
            <person name="Picq K."/>
            <person name="Juan P.A."/>
            <person name="Jarraud S."/>
            <person name="Charpentier X."/>
        </authorList>
    </citation>
    <scope>NUCLEOTIDE SEQUENCE [LARGE SCALE GENOMIC DNA]</scope>
    <source>
        <strain evidence="2 3">HL-0427-4011</strain>
    </source>
</reference>
<feature type="domain" description="Methyltransferase" evidence="1">
    <location>
        <begin position="147"/>
        <end position="238"/>
    </location>
</feature>
<sequence>MSTIDSKQLISHHASEESIEDVMNKIAKRIQEQGDKPQVSVKQQLDLLQQLSTFDFGRFLLKNQGINGYWTHYMLMHPFRSLKNDIRGEQRTLTELEQFILEKAPTMLATQQRFKIFLQENQEKVAEKAQLACIPCGMMGELLYLDYHLVQNIHLVGFDYDGETLKDAHELAKKRSLLPFVELHQLNAWDLNISNRFDLISSNGLTIYEPNDKKVLALYGLFHQALKEGGKLVTSFLTPPPTLSEHCEWEMSQIDENALLLQKILFADIINAKWQCFRSTEQTRSQLESVGFRQIRFIYDKAHLFPTVVAYK</sequence>
<dbReference type="InterPro" id="IPR029063">
    <property type="entry name" value="SAM-dependent_MTases_sf"/>
</dbReference>
<dbReference type="SUPFAM" id="SSF53335">
    <property type="entry name" value="S-adenosyl-L-methionine-dependent methyltransferases"/>
    <property type="match status" value="1"/>
</dbReference>
<dbReference type="GO" id="GO:0032259">
    <property type="term" value="P:methylation"/>
    <property type="evidence" value="ECO:0007669"/>
    <property type="project" value="UniProtKB-KW"/>
</dbReference>
<dbReference type="InterPro" id="IPR025714">
    <property type="entry name" value="Methyltranfer_dom"/>
</dbReference>
<dbReference type="AlphaFoldDB" id="A0AAX1EI33"/>
<organism evidence="2 3">
    <name type="scientific">Legionella israelensis</name>
    <dbReference type="NCBI Taxonomy" id="454"/>
    <lineage>
        <taxon>Bacteria</taxon>
        <taxon>Pseudomonadati</taxon>
        <taxon>Pseudomonadota</taxon>
        <taxon>Gammaproteobacteria</taxon>
        <taxon>Legionellales</taxon>
        <taxon>Legionellaceae</taxon>
        <taxon>Legionella</taxon>
    </lineage>
</organism>
<proteinExistence type="predicted"/>
<dbReference type="Proteomes" id="UP000295517">
    <property type="component" value="Chromosome"/>
</dbReference>
<dbReference type="Gene3D" id="3.40.50.150">
    <property type="entry name" value="Vaccinia Virus protein VP39"/>
    <property type="match status" value="1"/>
</dbReference>
<gene>
    <name evidence="2" type="ORF">E3983_08860</name>
</gene>
<name>A0AAX1EI33_9GAMM</name>
<evidence type="ECO:0000313" key="3">
    <source>
        <dbReference type="Proteomes" id="UP000295517"/>
    </source>
</evidence>
<evidence type="ECO:0000313" key="2">
    <source>
        <dbReference type="EMBL" id="QBR84459.1"/>
    </source>
</evidence>
<dbReference type="CDD" id="cd02440">
    <property type="entry name" value="AdoMet_MTases"/>
    <property type="match status" value="1"/>
</dbReference>
<dbReference type="GO" id="GO:0008168">
    <property type="term" value="F:methyltransferase activity"/>
    <property type="evidence" value="ECO:0007669"/>
    <property type="project" value="UniProtKB-KW"/>
</dbReference>
<accession>A0AAX1EI33</accession>
<keyword evidence="2" id="KW-0808">Transferase</keyword>
<evidence type="ECO:0000259" key="1">
    <source>
        <dbReference type="Pfam" id="PF13847"/>
    </source>
</evidence>
<dbReference type="RefSeq" id="WP_135060686.1">
    <property type="nucleotide sequence ID" value="NZ_CP038254.1"/>
</dbReference>
<dbReference type="Pfam" id="PF13847">
    <property type="entry name" value="Methyltransf_31"/>
    <property type="match status" value="1"/>
</dbReference>
<protein>
    <submittedName>
        <fullName evidence="2">Methyltransferase domain-containing protein</fullName>
    </submittedName>
</protein>
<dbReference type="EMBL" id="CP038254">
    <property type="protein sequence ID" value="QBR84459.1"/>
    <property type="molecule type" value="Genomic_DNA"/>
</dbReference>